<dbReference type="PROSITE" id="PS01181">
    <property type="entry name" value="RIBOSOMAL_S21"/>
    <property type="match status" value="1"/>
</dbReference>
<dbReference type="InterPro" id="IPR038380">
    <property type="entry name" value="Ribosomal_bS21_sf"/>
</dbReference>
<keyword evidence="2 5" id="KW-0689">Ribosomal protein</keyword>
<dbReference type="GO" id="GO:0003735">
    <property type="term" value="F:structural constituent of ribosome"/>
    <property type="evidence" value="ECO:0007669"/>
    <property type="project" value="InterPro"/>
</dbReference>
<comment type="caution">
    <text evidence="7">The sequence shown here is derived from an EMBL/GenBank/DDBJ whole genome shotgun (WGS) entry which is preliminary data.</text>
</comment>
<comment type="similarity">
    <text evidence="1 5 6">Belongs to the bacterial ribosomal protein bS21 family.</text>
</comment>
<dbReference type="PRINTS" id="PR00976">
    <property type="entry name" value="RIBOSOMALS21"/>
</dbReference>
<dbReference type="InterPro" id="IPR018278">
    <property type="entry name" value="Ribosomal_bS21_CS"/>
</dbReference>
<dbReference type="Pfam" id="PF01165">
    <property type="entry name" value="Ribosomal_S21"/>
    <property type="match status" value="1"/>
</dbReference>
<dbReference type="PANTHER" id="PTHR21109">
    <property type="entry name" value="MITOCHONDRIAL 28S RIBOSOMAL PROTEIN S21"/>
    <property type="match status" value="1"/>
</dbReference>
<organism evidence="7 8">
    <name type="scientific">Candidatus Geothrix odensensis</name>
    <dbReference type="NCBI Taxonomy" id="2954440"/>
    <lineage>
        <taxon>Bacteria</taxon>
        <taxon>Pseudomonadati</taxon>
        <taxon>Acidobacteriota</taxon>
        <taxon>Holophagae</taxon>
        <taxon>Holophagales</taxon>
        <taxon>Holophagaceae</taxon>
        <taxon>Geothrix</taxon>
    </lineage>
</organism>
<evidence type="ECO:0000313" key="8">
    <source>
        <dbReference type="Proteomes" id="UP000709959"/>
    </source>
</evidence>
<dbReference type="NCBIfam" id="TIGR00030">
    <property type="entry name" value="S21p"/>
    <property type="match status" value="1"/>
</dbReference>
<dbReference type="GO" id="GO:0006412">
    <property type="term" value="P:translation"/>
    <property type="evidence" value="ECO:0007669"/>
    <property type="project" value="UniProtKB-UniRule"/>
</dbReference>
<evidence type="ECO:0000256" key="4">
    <source>
        <dbReference type="ARBA" id="ARBA00035135"/>
    </source>
</evidence>
<dbReference type="Proteomes" id="UP000709959">
    <property type="component" value="Unassembled WGS sequence"/>
</dbReference>
<sequence length="68" mass="8248">MPLVKVKEDETFEFALRRFKRKCEKSGILSELKKRQHYEKPSAKRKRKMLAARKKTLKRLSQERRMIG</sequence>
<reference evidence="7 8" key="1">
    <citation type="submission" date="2020-10" db="EMBL/GenBank/DDBJ databases">
        <title>Connecting structure to function with the recovery of over 1000 high-quality activated sludge metagenome-assembled genomes encoding full-length rRNA genes using long-read sequencing.</title>
        <authorList>
            <person name="Singleton C.M."/>
            <person name="Petriglieri F."/>
            <person name="Kristensen J.M."/>
            <person name="Kirkegaard R.H."/>
            <person name="Michaelsen T.Y."/>
            <person name="Andersen M.H."/>
            <person name="Karst S.M."/>
            <person name="Dueholm M.S."/>
            <person name="Nielsen P.H."/>
            <person name="Albertsen M."/>
        </authorList>
    </citation>
    <scope>NUCLEOTIDE SEQUENCE [LARGE SCALE GENOMIC DNA]</scope>
    <source>
        <strain evidence="7">OdNE_18-Q3-R46-58_MAXAC.008</strain>
    </source>
</reference>
<gene>
    <name evidence="5 7" type="primary">rpsU</name>
    <name evidence="7" type="ORF">IPN91_15540</name>
</gene>
<dbReference type="PANTHER" id="PTHR21109:SF22">
    <property type="entry name" value="SMALL RIBOSOMAL SUBUNIT PROTEIN BS21"/>
    <property type="match status" value="1"/>
</dbReference>
<protein>
    <recommendedName>
        <fullName evidence="4 5">Small ribosomal subunit protein bS21</fullName>
    </recommendedName>
</protein>
<dbReference type="HAMAP" id="MF_00358">
    <property type="entry name" value="Ribosomal_bS21"/>
    <property type="match status" value="1"/>
</dbReference>
<dbReference type="EMBL" id="JADKCH010000033">
    <property type="protein sequence ID" value="MBK8573993.1"/>
    <property type="molecule type" value="Genomic_DNA"/>
</dbReference>
<evidence type="ECO:0000313" key="7">
    <source>
        <dbReference type="EMBL" id="MBK8573993.1"/>
    </source>
</evidence>
<keyword evidence="3 5" id="KW-0687">Ribonucleoprotein</keyword>
<accession>A0A936K6Q1</accession>
<dbReference type="AlphaFoldDB" id="A0A936K6Q1"/>
<dbReference type="GO" id="GO:1990904">
    <property type="term" value="C:ribonucleoprotein complex"/>
    <property type="evidence" value="ECO:0007669"/>
    <property type="project" value="UniProtKB-KW"/>
</dbReference>
<proteinExistence type="inferred from homology"/>
<evidence type="ECO:0000256" key="2">
    <source>
        <dbReference type="ARBA" id="ARBA00022980"/>
    </source>
</evidence>
<evidence type="ECO:0000256" key="5">
    <source>
        <dbReference type="HAMAP-Rule" id="MF_00358"/>
    </source>
</evidence>
<evidence type="ECO:0000256" key="6">
    <source>
        <dbReference type="RuleBase" id="RU000667"/>
    </source>
</evidence>
<evidence type="ECO:0000256" key="3">
    <source>
        <dbReference type="ARBA" id="ARBA00023274"/>
    </source>
</evidence>
<name>A0A936K6Q1_9BACT</name>
<dbReference type="InterPro" id="IPR001911">
    <property type="entry name" value="Ribosomal_bS21"/>
</dbReference>
<dbReference type="GO" id="GO:0005840">
    <property type="term" value="C:ribosome"/>
    <property type="evidence" value="ECO:0007669"/>
    <property type="project" value="UniProtKB-KW"/>
</dbReference>
<evidence type="ECO:0000256" key="1">
    <source>
        <dbReference type="ARBA" id="ARBA00006640"/>
    </source>
</evidence>
<dbReference type="Gene3D" id="1.20.5.1150">
    <property type="entry name" value="Ribosomal protein S8"/>
    <property type="match status" value="1"/>
</dbReference>